<name>A0A0B2UM72_9MICR</name>
<evidence type="ECO:0000313" key="2">
    <source>
        <dbReference type="EMBL" id="KHN70458.1"/>
    </source>
</evidence>
<feature type="domain" description="C2H2-type" evidence="1">
    <location>
        <begin position="219"/>
        <end position="242"/>
    </location>
</feature>
<dbReference type="VEuPathDB" id="MicrosporidiaDB:M896_011120"/>
<evidence type="ECO:0000313" key="3">
    <source>
        <dbReference type="Proteomes" id="UP000031056"/>
    </source>
</evidence>
<dbReference type="InterPro" id="IPR013087">
    <property type="entry name" value="Znf_C2H2_type"/>
</dbReference>
<protein>
    <recommendedName>
        <fullName evidence="1">C2H2-type domain-containing protein</fullName>
    </recommendedName>
</protein>
<accession>A0A0B2UM72</accession>
<dbReference type="EMBL" id="JOKQ01000001">
    <property type="protein sequence ID" value="KHN70458.1"/>
    <property type="molecule type" value="Genomic_DNA"/>
</dbReference>
<dbReference type="InParanoid" id="A0A0B2UM72"/>
<gene>
    <name evidence="2" type="ORF">M896_011120</name>
</gene>
<evidence type="ECO:0000259" key="1">
    <source>
        <dbReference type="PROSITE" id="PS00028"/>
    </source>
</evidence>
<keyword evidence="3" id="KW-1185">Reference proteome</keyword>
<sequence>MIEWIVENSLGMLPVVMERHMHQYLSQSISYSGNTSALHRNCQNECSVTYIQAIYAKSSVIHPASKFIVRGYQWNRGITTRICFETALSHNQIYSTLDTNASKITHFTCFDTTVIYMLMVTPEAPLRTFYCCFNGCNLLKSQHIRIYELVLFQDTYLYQLEDCTSYEFVMKHINTKSRHSSQRNIHYNWTGINAQDHIKPEECIVQSSLDGLKYTVHGCCCVFCFKRFQNIASLAFHINHIHSGYQCAIDNESSVLTKTIVHITEESNVQVQNTKLHKNIFYVSKNYKRYRKQWKQSIDLDTLKNISSNICEHSQSTLSHLLCKNINLTQNQDLNNLMTKWNTLRIHQNAIIQDMEFMINHEKDNPEIINFLIALYHKSIINPDELVRLLYLLFQNKSSIQ</sequence>
<dbReference type="OrthoDB" id="2191528at2759"/>
<dbReference type="GeneID" id="26260955"/>
<comment type="caution">
    <text evidence="2">The sequence shown here is derived from an EMBL/GenBank/DDBJ whole genome shotgun (WGS) entry which is preliminary data.</text>
</comment>
<organism evidence="2 3">
    <name type="scientific">Ordospora colligata OC4</name>
    <dbReference type="NCBI Taxonomy" id="1354746"/>
    <lineage>
        <taxon>Eukaryota</taxon>
        <taxon>Fungi</taxon>
        <taxon>Fungi incertae sedis</taxon>
        <taxon>Microsporidia</taxon>
        <taxon>Ordosporidae</taxon>
        <taxon>Ordospora</taxon>
    </lineage>
</organism>
<proteinExistence type="predicted"/>
<dbReference type="HOGENOM" id="CLU_703156_0_0_1"/>
<reference evidence="2 3" key="1">
    <citation type="journal article" date="2014" name="MBio">
        <title>The Ordospora colligata genome; evolution of extreme reduction in microsporidia and host-to-parasite horizontal gene transfer.</title>
        <authorList>
            <person name="Pombert J.-F."/>
            <person name="Haag K.L."/>
            <person name="Beidas S."/>
            <person name="Ebert D."/>
            <person name="Keeling P.J."/>
        </authorList>
    </citation>
    <scope>NUCLEOTIDE SEQUENCE [LARGE SCALE GENOMIC DNA]</scope>
    <source>
        <strain evidence="2 3">OC4</strain>
    </source>
</reference>
<dbReference type="AlphaFoldDB" id="A0A0B2UM72"/>
<dbReference type="Proteomes" id="UP000031056">
    <property type="component" value="Unassembled WGS sequence"/>
</dbReference>
<dbReference type="RefSeq" id="XP_014564500.1">
    <property type="nucleotide sequence ID" value="XM_014709014.1"/>
</dbReference>
<dbReference type="PROSITE" id="PS00028">
    <property type="entry name" value="ZINC_FINGER_C2H2_1"/>
    <property type="match status" value="1"/>
</dbReference>